<dbReference type="EMBL" id="JAOQNS010000008">
    <property type="protein sequence ID" value="MCW2308592.1"/>
    <property type="molecule type" value="Genomic_DNA"/>
</dbReference>
<dbReference type="InterPro" id="IPR016181">
    <property type="entry name" value="Acyl_CoA_acyltransferase"/>
</dbReference>
<evidence type="ECO:0000313" key="5">
    <source>
        <dbReference type="EMBL" id="MCW2308592.1"/>
    </source>
</evidence>
<dbReference type="Gene3D" id="3.30.470.20">
    <property type="entry name" value="ATP-grasp fold, B domain"/>
    <property type="match status" value="2"/>
</dbReference>
<feature type="region of interest" description="Disordered" evidence="2">
    <location>
        <begin position="1"/>
        <end position="21"/>
    </location>
</feature>
<evidence type="ECO:0000256" key="2">
    <source>
        <dbReference type="SAM" id="MobiDB-lite"/>
    </source>
</evidence>
<name>A0ABT3HDV9_9HYPH</name>
<evidence type="ECO:0000259" key="4">
    <source>
        <dbReference type="PROSITE" id="PS51186"/>
    </source>
</evidence>
<sequence>MADTLNHPDAADATDGPPPAPKTNYALDCGWGRLIFGQTFTDPETLISVLQKELPERRDIAFYIKDPHVLLANAPQEVFLDPSHSFRLDLTTYRPSDRPLSGFFVRRLTSKGDADAINRIFAMRGMVPVPLEFFWAQRDARAICYFVAEDEVTGEVLGTVTGVDHARAFGDPEKGSSLWCLAVDPQARQPGVGEALVRRLAEYSAERGAAYLDLSVMHDNEQAIALYEKLGFERVPLFTVKRKNPINETLFTGPEIDEALNPYAKIIVDEARRRGILVEVTDATGGFFRLSYGGQTVKCRESLSEFTTAVAMSICDDKAVTRRMVEAAGVRVPEQMPADAGEEAIAAFLGKHGRLVVKPARGEQGRGVFVGLESLEDVQAAIEAARKFADTVLLEECVEGQDLRLVVINYRLVAAAIRRPACVVGDGRRTIRQLIEAQSRRRSAATGGESTIPLDVETEKVVAAAGHGLDTVLEEGTELEVRKTANLHTGGTIHDVTDGVHPALVEAAVKVARAIEIPVVGVDFMVKSPRGPDYAFIEANERPGLANHEPQPTAERFIDLLFPLSMPSAMRQAAQELAPAGKTAQR</sequence>
<protein>
    <submittedName>
        <fullName evidence="5">GNAT-family acetyltransferase (TIGR03103 family)</fullName>
    </submittedName>
</protein>
<organism evidence="5 6">
    <name type="scientific">Rhodobium gokarnense</name>
    <dbReference type="NCBI Taxonomy" id="364296"/>
    <lineage>
        <taxon>Bacteria</taxon>
        <taxon>Pseudomonadati</taxon>
        <taxon>Pseudomonadota</taxon>
        <taxon>Alphaproteobacteria</taxon>
        <taxon>Hyphomicrobiales</taxon>
        <taxon>Rhodobiaceae</taxon>
        <taxon>Rhodobium</taxon>
    </lineage>
</organism>
<evidence type="ECO:0000313" key="6">
    <source>
        <dbReference type="Proteomes" id="UP001209755"/>
    </source>
</evidence>
<accession>A0ABT3HDV9</accession>
<dbReference type="PROSITE" id="PS50975">
    <property type="entry name" value="ATP_GRASP"/>
    <property type="match status" value="1"/>
</dbReference>
<dbReference type="RefSeq" id="WP_264602207.1">
    <property type="nucleotide sequence ID" value="NZ_JAOQNS010000008.1"/>
</dbReference>
<keyword evidence="1" id="KW-0547">Nucleotide-binding</keyword>
<proteinExistence type="predicted"/>
<evidence type="ECO:0000259" key="3">
    <source>
        <dbReference type="PROSITE" id="PS50975"/>
    </source>
</evidence>
<dbReference type="SUPFAM" id="SSF55729">
    <property type="entry name" value="Acyl-CoA N-acyltransferases (Nat)"/>
    <property type="match status" value="1"/>
</dbReference>
<keyword evidence="6" id="KW-1185">Reference proteome</keyword>
<dbReference type="InterPro" id="IPR017534">
    <property type="entry name" value="GNAT-acetyltransferase"/>
</dbReference>
<evidence type="ECO:0000256" key="1">
    <source>
        <dbReference type="PROSITE-ProRule" id="PRU00409"/>
    </source>
</evidence>
<feature type="domain" description="N-acetyltransferase" evidence="4">
    <location>
        <begin position="103"/>
        <end position="257"/>
    </location>
</feature>
<feature type="domain" description="ATP-grasp" evidence="3">
    <location>
        <begin position="322"/>
        <end position="566"/>
    </location>
</feature>
<dbReference type="InterPro" id="IPR011761">
    <property type="entry name" value="ATP-grasp"/>
</dbReference>
<dbReference type="PANTHER" id="PTHR21621">
    <property type="entry name" value="RIBOSOMAL PROTEIN S6 MODIFICATION PROTEIN"/>
    <property type="match status" value="1"/>
</dbReference>
<dbReference type="InterPro" id="IPR000182">
    <property type="entry name" value="GNAT_dom"/>
</dbReference>
<reference evidence="6" key="1">
    <citation type="submission" date="2023-07" db="EMBL/GenBank/DDBJ databases">
        <title>Genome sequencing of Purple Non-Sulfur Bacteria from various extreme environments.</title>
        <authorList>
            <person name="Mayer M."/>
        </authorList>
    </citation>
    <scope>NUCLEOTIDE SEQUENCE [LARGE SCALE GENOMIC DNA]</scope>
    <source>
        <strain evidence="6">DSM 17935</strain>
    </source>
</reference>
<dbReference type="Gene3D" id="3.40.630.30">
    <property type="match status" value="1"/>
</dbReference>
<dbReference type="PANTHER" id="PTHR21621:SF0">
    <property type="entry name" value="BETA-CITRYLGLUTAMATE SYNTHASE B-RELATED"/>
    <property type="match status" value="1"/>
</dbReference>
<keyword evidence="1" id="KW-0067">ATP-binding</keyword>
<dbReference type="NCBIfam" id="TIGR03103">
    <property type="entry name" value="trio_acet_GNAT"/>
    <property type="match status" value="1"/>
</dbReference>
<dbReference type="SUPFAM" id="SSF56059">
    <property type="entry name" value="Glutathione synthetase ATP-binding domain-like"/>
    <property type="match status" value="1"/>
</dbReference>
<comment type="caution">
    <text evidence="5">The sequence shown here is derived from an EMBL/GenBank/DDBJ whole genome shotgun (WGS) entry which is preliminary data.</text>
</comment>
<dbReference type="CDD" id="cd04301">
    <property type="entry name" value="NAT_SF"/>
    <property type="match status" value="1"/>
</dbReference>
<gene>
    <name evidence="5" type="ORF">M2319_002938</name>
</gene>
<dbReference type="Proteomes" id="UP001209755">
    <property type="component" value="Unassembled WGS sequence"/>
</dbReference>
<dbReference type="Pfam" id="PF00583">
    <property type="entry name" value="Acetyltransf_1"/>
    <property type="match status" value="1"/>
</dbReference>
<dbReference type="PROSITE" id="PS51186">
    <property type="entry name" value="GNAT"/>
    <property type="match status" value="1"/>
</dbReference>